<organism evidence="1 2">
    <name type="scientific">Spirosoma foliorum</name>
    <dbReference type="NCBI Taxonomy" id="2710596"/>
    <lineage>
        <taxon>Bacteria</taxon>
        <taxon>Pseudomonadati</taxon>
        <taxon>Bacteroidota</taxon>
        <taxon>Cytophagia</taxon>
        <taxon>Cytophagales</taxon>
        <taxon>Cytophagaceae</taxon>
        <taxon>Spirosoma</taxon>
    </lineage>
</organism>
<reference evidence="1 2" key="1">
    <citation type="submission" date="2020-07" db="EMBL/GenBank/DDBJ databases">
        <title>Spirosoma foliorum sp. nov., isolated from the leaves on the Nejang mountain Korea, Republic of.</title>
        <authorList>
            <person name="Ho H."/>
            <person name="Lee Y.-J."/>
            <person name="Nurcahyanto D.-A."/>
            <person name="Kim S.-G."/>
        </authorList>
    </citation>
    <scope>NUCLEOTIDE SEQUENCE [LARGE SCALE GENOMIC DNA]</scope>
    <source>
        <strain evidence="1 2">PL0136</strain>
    </source>
</reference>
<dbReference type="AlphaFoldDB" id="A0A7G5GV16"/>
<protein>
    <submittedName>
        <fullName evidence="1">Uncharacterized protein</fullName>
    </submittedName>
</protein>
<keyword evidence="2" id="KW-1185">Reference proteome</keyword>
<dbReference type="EMBL" id="CP059732">
    <property type="protein sequence ID" value="QMW02708.1"/>
    <property type="molecule type" value="Genomic_DNA"/>
</dbReference>
<dbReference type="RefSeq" id="WP_182460004.1">
    <property type="nucleotide sequence ID" value="NZ_CP059732.1"/>
</dbReference>
<sequence>MNEELKDQLATEISAFKELPSTTSADEITAAYNRIIDIVQSLMLTDEDSDSHARAWSLLRDDAYKCLAEVQEGKTHAIHELKHEMDQLGELLSIA</sequence>
<name>A0A7G5GV16_9BACT</name>
<dbReference type="KEGG" id="sfol:H3H32_33210"/>
<dbReference type="Proteomes" id="UP000515369">
    <property type="component" value="Chromosome"/>
</dbReference>
<evidence type="ECO:0000313" key="1">
    <source>
        <dbReference type="EMBL" id="QMW02708.1"/>
    </source>
</evidence>
<gene>
    <name evidence="1" type="ORF">H3H32_33210</name>
</gene>
<proteinExistence type="predicted"/>
<evidence type="ECO:0000313" key="2">
    <source>
        <dbReference type="Proteomes" id="UP000515369"/>
    </source>
</evidence>
<accession>A0A7G5GV16</accession>